<dbReference type="EMBL" id="BART01036464">
    <property type="protein sequence ID" value="GAH11216.1"/>
    <property type="molecule type" value="Genomic_DNA"/>
</dbReference>
<proteinExistence type="predicted"/>
<accession>X1CRY9</accession>
<feature type="non-terminal residue" evidence="1">
    <location>
        <position position="133"/>
    </location>
</feature>
<reference evidence="1" key="1">
    <citation type="journal article" date="2014" name="Front. Microbiol.">
        <title>High frequency of phylogenetically diverse reductive dehalogenase-homologous genes in deep subseafloor sedimentary metagenomes.</title>
        <authorList>
            <person name="Kawai M."/>
            <person name="Futagami T."/>
            <person name="Toyoda A."/>
            <person name="Takaki Y."/>
            <person name="Nishi S."/>
            <person name="Hori S."/>
            <person name="Arai W."/>
            <person name="Tsubouchi T."/>
            <person name="Morono Y."/>
            <person name="Uchiyama I."/>
            <person name="Ito T."/>
            <person name="Fujiyama A."/>
            <person name="Inagaki F."/>
            <person name="Takami H."/>
        </authorList>
    </citation>
    <scope>NUCLEOTIDE SEQUENCE</scope>
    <source>
        <strain evidence="1">Expedition CK06-06</strain>
    </source>
</reference>
<sequence length="133" mass="16416">MHWFPVWFFRKEIKKTGINIRFKTLSSFSYDKMGDIICFSSYFFFNKKALPWNESYKYFHNIGPFKCFEELKKREKKIIWFDMWDGAGSLDLQVLDFVDKYYKRQILNDMSFYSKPRISSYHSEFYSRKYNLT</sequence>
<comment type="caution">
    <text evidence="1">The sequence shown here is derived from an EMBL/GenBank/DDBJ whole genome shotgun (WGS) entry which is preliminary data.</text>
</comment>
<name>X1CRY9_9ZZZZ</name>
<dbReference type="AlphaFoldDB" id="X1CRY9"/>
<gene>
    <name evidence="1" type="ORF">S01H4_61482</name>
</gene>
<evidence type="ECO:0000313" key="1">
    <source>
        <dbReference type="EMBL" id="GAH11216.1"/>
    </source>
</evidence>
<protein>
    <submittedName>
        <fullName evidence="1">Uncharacterized protein</fullName>
    </submittedName>
</protein>
<organism evidence="1">
    <name type="scientific">marine sediment metagenome</name>
    <dbReference type="NCBI Taxonomy" id="412755"/>
    <lineage>
        <taxon>unclassified sequences</taxon>
        <taxon>metagenomes</taxon>
        <taxon>ecological metagenomes</taxon>
    </lineage>
</organism>